<feature type="region of interest" description="Disordered" evidence="1">
    <location>
        <begin position="793"/>
        <end position="837"/>
    </location>
</feature>
<name>A0A452XME1_AEGTS</name>
<proteinExistence type="predicted"/>
<dbReference type="Gramene" id="AET1Gv20064800.10">
    <property type="protein sequence ID" value="AET1Gv20064800.10"/>
    <property type="gene ID" value="AET1Gv20064800"/>
</dbReference>
<dbReference type="OrthoDB" id="684152at2759"/>
<reference evidence="4" key="2">
    <citation type="journal article" date="2017" name="Nat. Plants">
        <title>The Aegilops tauschii genome reveals multiple impacts of transposons.</title>
        <authorList>
            <person name="Zhao G."/>
            <person name="Zou C."/>
            <person name="Li K."/>
            <person name="Wang K."/>
            <person name="Li T."/>
            <person name="Gao L."/>
            <person name="Zhang X."/>
            <person name="Wang H."/>
            <person name="Yang Z."/>
            <person name="Liu X."/>
            <person name="Jiang W."/>
            <person name="Mao L."/>
            <person name="Kong X."/>
            <person name="Jiao Y."/>
            <person name="Jia J."/>
        </authorList>
    </citation>
    <scope>NUCLEOTIDE SEQUENCE [LARGE SCALE GENOMIC DNA]</scope>
    <source>
        <strain evidence="4">cv. AL8/78</strain>
    </source>
</reference>
<dbReference type="Gene3D" id="1.20.1280.50">
    <property type="match status" value="1"/>
</dbReference>
<dbReference type="InterPro" id="IPR036047">
    <property type="entry name" value="F-box-like_dom_sf"/>
</dbReference>
<dbReference type="SUPFAM" id="SSF81383">
    <property type="entry name" value="F-box domain"/>
    <property type="match status" value="1"/>
</dbReference>
<dbReference type="InterPro" id="IPR001810">
    <property type="entry name" value="F-box_dom"/>
</dbReference>
<dbReference type="GeneID" id="109742463"/>
<dbReference type="OMA" id="INENWIM"/>
<evidence type="ECO:0000259" key="2">
    <source>
        <dbReference type="Pfam" id="PF12937"/>
    </source>
</evidence>
<dbReference type="RefSeq" id="XP_040260433.1">
    <property type="nucleotide sequence ID" value="XM_040404499.3"/>
</dbReference>
<reference evidence="3" key="3">
    <citation type="journal article" date="2017" name="Nature">
        <title>Genome sequence of the progenitor of the wheat D genome Aegilops tauschii.</title>
        <authorList>
            <person name="Luo M.C."/>
            <person name="Gu Y.Q."/>
            <person name="Puiu D."/>
            <person name="Wang H."/>
            <person name="Twardziok S.O."/>
            <person name="Deal K.R."/>
            <person name="Huo N."/>
            <person name="Zhu T."/>
            <person name="Wang L."/>
            <person name="Wang Y."/>
            <person name="McGuire P.E."/>
            <person name="Liu S."/>
            <person name="Long H."/>
            <person name="Ramasamy R.K."/>
            <person name="Rodriguez J.C."/>
            <person name="Van S.L."/>
            <person name="Yuan L."/>
            <person name="Wang Z."/>
            <person name="Xia Z."/>
            <person name="Xiao L."/>
            <person name="Anderson O.D."/>
            <person name="Ouyang S."/>
            <person name="Liang Y."/>
            <person name="Zimin A.V."/>
            <person name="Pertea G."/>
            <person name="Qi P."/>
            <person name="Bennetzen J.L."/>
            <person name="Dai X."/>
            <person name="Dawson M.W."/>
            <person name="Muller H.G."/>
            <person name="Kugler K."/>
            <person name="Rivarola-Duarte L."/>
            <person name="Spannagl M."/>
            <person name="Mayer K.F.X."/>
            <person name="Lu F.H."/>
            <person name="Bevan M.W."/>
            <person name="Leroy P."/>
            <person name="Li P."/>
            <person name="You F.M."/>
            <person name="Sun Q."/>
            <person name="Liu Z."/>
            <person name="Lyons E."/>
            <person name="Wicker T."/>
            <person name="Salzberg S.L."/>
            <person name="Devos K.M."/>
            <person name="Dvorak J."/>
        </authorList>
    </citation>
    <scope>NUCLEOTIDE SEQUENCE [LARGE SCALE GENOMIC DNA]</scope>
    <source>
        <strain evidence="3">cv. AL8/78</strain>
    </source>
</reference>
<dbReference type="Pfam" id="PF12937">
    <property type="entry name" value="F-box-like"/>
    <property type="match status" value="1"/>
</dbReference>
<evidence type="ECO:0000256" key="1">
    <source>
        <dbReference type="SAM" id="MobiDB-lite"/>
    </source>
</evidence>
<feature type="region of interest" description="Disordered" evidence="1">
    <location>
        <begin position="460"/>
        <end position="482"/>
    </location>
</feature>
<evidence type="ECO:0000313" key="3">
    <source>
        <dbReference type="EnsemblPlants" id="AET1Gv20064800.10"/>
    </source>
</evidence>
<keyword evidence="4" id="KW-1185">Reference proteome</keyword>
<organism evidence="3 4">
    <name type="scientific">Aegilops tauschii subsp. strangulata</name>
    <name type="common">Goatgrass</name>
    <dbReference type="NCBI Taxonomy" id="200361"/>
    <lineage>
        <taxon>Eukaryota</taxon>
        <taxon>Viridiplantae</taxon>
        <taxon>Streptophyta</taxon>
        <taxon>Embryophyta</taxon>
        <taxon>Tracheophyta</taxon>
        <taxon>Spermatophyta</taxon>
        <taxon>Magnoliopsida</taxon>
        <taxon>Liliopsida</taxon>
        <taxon>Poales</taxon>
        <taxon>Poaceae</taxon>
        <taxon>BOP clade</taxon>
        <taxon>Pooideae</taxon>
        <taxon>Triticodae</taxon>
        <taxon>Triticeae</taxon>
        <taxon>Triticinae</taxon>
        <taxon>Aegilops</taxon>
    </lineage>
</organism>
<reference evidence="3" key="4">
    <citation type="submission" date="2019-03" db="UniProtKB">
        <authorList>
            <consortium name="EnsemblPlants"/>
        </authorList>
    </citation>
    <scope>IDENTIFICATION</scope>
</reference>
<dbReference type="EnsemblPlants" id="AET1Gv20064800.10">
    <property type="protein sequence ID" value="AET1Gv20064800.10"/>
    <property type="gene ID" value="AET1Gv20064800"/>
</dbReference>
<dbReference type="Proteomes" id="UP000015105">
    <property type="component" value="Chromosome 1D"/>
</dbReference>
<protein>
    <recommendedName>
        <fullName evidence="2">F-box domain-containing protein</fullName>
    </recommendedName>
</protein>
<dbReference type="AlphaFoldDB" id="A0A452XME1"/>
<reference evidence="3" key="5">
    <citation type="journal article" date="2021" name="G3 (Bethesda)">
        <title>Aegilops tauschii genome assembly Aet v5.0 features greater sequence contiguity and improved annotation.</title>
        <authorList>
            <person name="Wang L."/>
            <person name="Zhu T."/>
            <person name="Rodriguez J.C."/>
            <person name="Deal K.R."/>
            <person name="Dubcovsky J."/>
            <person name="McGuire P.E."/>
            <person name="Lux T."/>
            <person name="Spannagl M."/>
            <person name="Mayer K.F.X."/>
            <person name="Baldrich P."/>
            <person name="Meyers B.C."/>
            <person name="Huo N."/>
            <person name="Gu Y.Q."/>
            <person name="Zhou H."/>
            <person name="Devos K.M."/>
            <person name="Bennetzen J.L."/>
            <person name="Unver T."/>
            <person name="Budak H."/>
            <person name="Gulick P.J."/>
            <person name="Galiba G."/>
            <person name="Kalapos B."/>
            <person name="Nelson D.R."/>
            <person name="Li P."/>
            <person name="You F.M."/>
            <person name="Luo M.C."/>
            <person name="Dvorak J."/>
        </authorList>
    </citation>
    <scope>NUCLEOTIDE SEQUENCE [LARGE SCALE GENOMIC DNA]</scope>
    <source>
        <strain evidence="3">cv. AL8/78</strain>
    </source>
</reference>
<accession>A0A452XME1</accession>
<feature type="domain" description="F-box" evidence="2">
    <location>
        <begin position="45"/>
        <end position="80"/>
    </location>
</feature>
<evidence type="ECO:0000313" key="4">
    <source>
        <dbReference type="Proteomes" id="UP000015105"/>
    </source>
</evidence>
<sequence>MLGADVGIWDFSTREQLCANCSSLMAEEKEGPADAAVVANPLHDDDILREILLRLPSAASLAQAALVSGRWRRIASDSKFLCRFRERHPSSPLVGLFASDDGRGCAPWPHFYPALSGRGSDPDITAVTRKGDFFLTRFDGEPSLRLRDCRNGLLLLSLEDSSLCIYDPVSKRRVGIPRRPHDGTAGSQCLADCLLDAGRGTGTSSTVRQCGQRMMPQAMESFRVVSLQQQSQEIRALVYDSNTLEWHHHPWVSPPTDGIKRLPKWGTTAMYAAGNVFWRCAQQSLVLVLETSTMEFSLRPLPPDLSFHVPSRYAIGEIEDGKGCLVCLTGLTGEETPTLEVWVLDTNMWKLHSSLNNKLWKLDSSEKWWRLEKKIPVSQLLGESARVRQVRMVINGLALLCKDDHDPQFVVDLQSMALLAKFQFRGYPYQMSWPPAGLATTNSRSTSSLEDTNIDIAPVLPEGELSESGSRKKSDESGMHLEESCNRAGFKLNGDGDHEVGNLRKYHKLPGNDKRPVKVFQYAFQEGTLLQSENARLPEMEMTGSTSSDETLLDSMLNFKDKDGSHLINGIQAPLVSTEVHSSQTPLSSEQHGIGEKSSQDLHGCNTRIQPMEKDPCHDELTLQTAGVFPSESCDGDILGDKSETDYLPKNTREDTEMLEQQNSDKANIEVSCVDKMSEVLYDDNNTLEKNTICGGIECHLALLDNKNSEARSNAISSPMQKRPFACQCHVDGCTMSYDSKNNLAKPFREVHKQKKRFARRFSGCSEEFSSKNKRKIHEGSSAHVELSTNMINCVSTSPAGGPEAHEDPRPAQVVGRRTSNRPRKPNKLVSGDDWVV</sequence>
<feature type="compositionally biased region" description="Basic and acidic residues" evidence="1">
    <location>
        <begin position="469"/>
        <end position="482"/>
    </location>
</feature>
<dbReference type="PANTHER" id="PTHR33207">
    <property type="entry name" value="F-BOX DOMAIN CONTAINING PROTEIN-RELATED"/>
    <property type="match status" value="1"/>
</dbReference>
<reference evidence="4" key="1">
    <citation type="journal article" date="2014" name="Science">
        <title>Ancient hybridizations among the ancestral genomes of bread wheat.</title>
        <authorList>
            <consortium name="International Wheat Genome Sequencing Consortium,"/>
            <person name="Marcussen T."/>
            <person name="Sandve S.R."/>
            <person name="Heier L."/>
            <person name="Spannagl M."/>
            <person name="Pfeifer M."/>
            <person name="Jakobsen K.S."/>
            <person name="Wulff B.B."/>
            <person name="Steuernagel B."/>
            <person name="Mayer K.F."/>
            <person name="Olsen O.A."/>
        </authorList>
    </citation>
    <scope>NUCLEOTIDE SEQUENCE [LARGE SCALE GENOMIC DNA]</scope>
    <source>
        <strain evidence="4">cv. AL8/78</strain>
    </source>
</reference>